<dbReference type="EMBL" id="AP019376">
    <property type="protein sequence ID" value="BBH87322.1"/>
    <property type="molecule type" value="Genomic_DNA"/>
</dbReference>
<dbReference type="GO" id="GO:0005886">
    <property type="term" value="C:plasma membrane"/>
    <property type="evidence" value="ECO:0007669"/>
    <property type="project" value="UniProtKB-SubCell"/>
</dbReference>
<dbReference type="InterPro" id="IPR011527">
    <property type="entry name" value="ABC1_TM_dom"/>
</dbReference>
<comment type="subcellular location">
    <subcellularLocation>
        <location evidence="1">Cell membrane</location>
        <topology evidence="1">Multi-pass membrane protein</topology>
    </subcellularLocation>
</comment>
<dbReference type="GO" id="GO:0015421">
    <property type="term" value="F:ABC-type oligopeptide transporter activity"/>
    <property type="evidence" value="ECO:0007669"/>
    <property type="project" value="TreeGrafter"/>
</dbReference>
<evidence type="ECO:0000256" key="2">
    <source>
        <dbReference type="ARBA" id="ARBA00022692"/>
    </source>
</evidence>
<sequence>MKYMRRRVVILWQAAYTGVRIFMRGVMLVIQAAPVLAIAYLVLIGGSSILPVIQVWLAKIVIDHFVTHAGLPQVLPLALSYVVLLLINAGVQPLIQELSILLEDQTLAEVDKRLIEAGSRLVDLVRIERPAFGDELRSVQDAASAAPRLFPFLQKGPGTLITLIGICILLFRLSPFIPLGLIIVSIPYLRSQYHYRKKLFEAMVRRSRSAREMEYYFRLVTSPISAKEIRLFGLGNFFHTRFQERCSDALAEVQQHRSREARSVLVWGMLYAFMLLVSFAYVAVQVGTGFLSLGDFSLYINAMIQAESKMFGLSASLNVLYEALLLLRALFSFLDSAHPQIVLVPEGKSQIAPLSLSTGVELQNVSFGYPEEMKSVLDEIHAKIPSGKVIALVGVNGAGKSTLVKLLTRMYDPDQGDILLDGVPLKMYDLFSLRSRMAAVYQDFARFALTLRQNIEVGGVEANTLSLPDEQIKKAAYHSGADAIAVKLP</sequence>
<dbReference type="InterPro" id="IPR003439">
    <property type="entry name" value="ABC_transporter-like_ATP-bd"/>
</dbReference>
<proteinExistence type="predicted"/>
<feature type="domain" description="ABC transmembrane type-1" evidence="6">
    <location>
        <begin position="38"/>
        <end position="322"/>
    </location>
</feature>
<protein>
    <recommendedName>
        <fullName evidence="6">ABC transmembrane type-1 domain-containing protein</fullName>
    </recommendedName>
</protein>
<dbReference type="InterPro" id="IPR036640">
    <property type="entry name" value="ABC1_TM_sf"/>
</dbReference>
<evidence type="ECO:0000256" key="1">
    <source>
        <dbReference type="ARBA" id="ARBA00004651"/>
    </source>
</evidence>
<name>A0A455SK78_9CHLR</name>
<dbReference type="GO" id="GO:0016887">
    <property type="term" value="F:ATP hydrolysis activity"/>
    <property type="evidence" value="ECO:0007669"/>
    <property type="project" value="InterPro"/>
</dbReference>
<evidence type="ECO:0000259" key="6">
    <source>
        <dbReference type="PROSITE" id="PS50929"/>
    </source>
</evidence>
<dbReference type="GO" id="GO:0005524">
    <property type="term" value="F:ATP binding"/>
    <property type="evidence" value="ECO:0007669"/>
    <property type="project" value="InterPro"/>
</dbReference>
<gene>
    <name evidence="7" type="ORF">KTC_20730</name>
</gene>
<dbReference type="InterPro" id="IPR027417">
    <property type="entry name" value="P-loop_NTPase"/>
</dbReference>
<dbReference type="PANTHER" id="PTHR43394">
    <property type="entry name" value="ATP-DEPENDENT PERMEASE MDL1, MITOCHONDRIAL"/>
    <property type="match status" value="1"/>
</dbReference>
<dbReference type="SUPFAM" id="SSF90123">
    <property type="entry name" value="ABC transporter transmembrane region"/>
    <property type="match status" value="1"/>
</dbReference>
<dbReference type="SUPFAM" id="SSF52540">
    <property type="entry name" value="P-loop containing nucleoside triphosphate hydrolases"/>
    <property type="match status" value="1"/>
</dbReference>
<feature type="transmembrane region" description="Helical" evidence="5">
    <location>
        <begin position="74"/>
        <end position="95"/>
    </location>
</feature>
<dbReference type="PANTHER" id="PTHR43394:SF1">
    <property type="entry name" value="ATP-BINDING CASSETTE SUB-FAMILY B MEMBER 10, MITOCHONDRIAL"/>
    <property type="match status" value="1"/>
</dbReference>
<keyword evidence="2 5" id="KW-0812">Transmembrane</keyword>
<feature type="transmembrane region" description="Helical" evidence="5">
    <location>
        <begin position="264"/>
        <end position="291"/>
    </location>
</feature>
<dbReference type="Gene3D" id="1.20.1560.10">
    <property type="entry name" value="ABC transporter type 1, transmembrane domain"/>
    <property type="match status" value="1"/>
</dbReference>
<dbReference type="AlphaFoldDB" id="A0A455SK78"/>
<evidence type="ECO:0000256" key="5">
    <source>
        <dbReference type="SAM" id="Phobius"/>
    </source>
</evidence>
<reference evidence="7" key="1">
    <citation type="submission" date="2018-12" db="EMBL/GenBank/DDBJ databases">
        <title>Novel natural products biosynthetic potential of the class Ktedonobacteria.</title>
        <authorList>
            <person name="Zheng Y."/>
            <person name="Saitou A."/>
            <person name="Wang C.M."/>
            <person name="Toyoda A."/>
            <person name="Minakuchi Y."/>
            <person name="Sekiguchi Y."/>
            <person name="Ueda K."/>
            <person name="Takano H."/>
            <person name="Sakai Y."/>
            <person name="Yokota A."/>
            <person name="Yabe S."/>
        </authorList>
    </citation>
    <scope>NUCLEOTIDE SEQUENCE</scope>
    <source>
        <strain evidence="7">COM3</strain>
    </source>
</reference>
<evidence type="ECO:0000256" key="4">
    <source>
        <dbReference type="ARBA" id="ARBA00023136"/>
    </source>
</evidence>
<feature type="transmembrane region" description="Helical" evidence="5">
    <location>
        <begin position="160"/>
        <end position="189"/>
    </location>
</feature>
<dbReference type="PROSITE" id="PS50929">
    <property type="entry name" value="ABC_TM1F"/>
    <property type="match status" value="1"/>
</dbReference>
<keyword evidence="4 5" id="KW-0472">Membrane</keyword>
<evidence type="ECO:0000256" key="3">
    <source>
        <dbReference type="ARBA" id="ARBA00022989"/>
    </source>
</evidence>
<dbReference type="Pfam" id="PF00005">
    <property type="entry name" value="ABC_tran"/>
    <property type="match status" value="1"/>
</dbReference>
<dbReference type="Gene3D" id="3.40.50.300">
    <property type="entry name" value="P-loop containing nucleotide triphosphate hydrolases"/>
    <property type="match status" value="1"/>
</dbReference>
<dbReference type="InterPro" id="IPR039421">
    <property type="entry name" value="Type_1_exporter"/>
</dbReference>
<keyword evidence="3 5" id="KW-1133">Transmembrane helix</keyword>
<evidence type="ECO:0000313" key="7">
    <source>
        <dbReference type="EMBL" id="BBH87322.1"/>
    </source>
</evidence>
<organism evidence="7">
    <name type="scientific">Thermosporothrix sp. COM3</name>
    <dbReference type="NCBI Taxonomy" id="2490863"/>
    <lineage>
        <taxon>Bacteria</taxon>
        <taxon>Bacillati</taxon>
        <taxon>Chloroflexota</taxon>
        <taxon>Ktedonobacteria</taxon>
        <taxon>Ktedonobacterales</taxon>
        <taxon>Thermosporotrichaceae</taxon>
        <taxon>Thermosporothrix</taxon>
    </lineage>
</organism>
<accession>A0A455SK78</accession>